<evidence type="ECO:0000256" key="1">
    <source>
        <dbReference type="ARBA" id="ARBA00012513"/>
    </source>
</evidence>
<keyword evidence="9" id="KW-0472">Membrane</keyword>
<dbReference type="SUPFAM" id="SSF56112">
    <property type="entry name" value="Protein kinase-like (PK-like)"/>
    <property type="match status" value="1"/>
</dbReference>
<name>A0A5N8W827_9ACTN</name>
<feature type="region of interest" description="Disordered" evidence="8">
    <location>
        <begin position="1"/>
        <end position="20"/>
    </location>
</feature>
<keyword evidence="9" id="KW-0812">Transmembrane</keyword>
<keyword evidence="9" id="KW-1133">Transmembrane helix</keyword>
<keyword evidence="3" id="KW-0808">Transferase</keyword>
<evidence type="ECO:0000313" key="11">
    <source>
        <dbReference type="EMBL" id="MPY43627.1"/>
    </source>
</evidence>
<dbReference type="PROSITE" id="PS50011">
    <property type="entry name" value="PROTEIN_KINASE_DOM"/>
    <property type="match status" value="1"/>
</dbReference>
<evidence type="ECO:0000256" key="2">
    <source>
        <dbReference type="ARBA" id="ARBA00022527"/>
    </source>
</evidence>
<keyword evidence="2 11" id="KW-0723">Serine/threonine-protein kinase</keyword>
<dbReference type="PANTHER" id="PTHR43289">
    <property type="entry name" value="MITOGEN-ACTIVATED PROTEIN KINASE KINASE KINASE 20-RELATED"/>
    <property type="match status" value="1"/>
</dbReference>
<dbReference type="EC" id="2.7.11.1" evidence="1"/>
<feature type="domain" description="Protein kinase" evidence="10">
    <location>
        <begin position="16"/>
        <end position="263"/>
    </location>
</feature>
<feature type="region of interest" description="Disordered" evidence="8">
    <location>
        <begin position="348"/>
        <end position="485"/>
    </location>
</feature>
<dbReference type="InterPro" id="IPR008271">
    <property type="entry name" value="Ser/Thr_kinase_AS"/>
</dbReference>
<feature type="compositionally biased region" description="Acidic residues" evidence="8">
    <location>
        <begin position="405"/>
        <end position="416"/>
    </location>
</feature>
<dbReference type="AlphaFoldDB" id="A0A5N8W827"/>
<accession>A0A5N8W827</accession>
<dbReference type="Pfam" id="PF00069">
    <property type="entry name" value="Pkinase"/>
    <property type="match status" value="1"/>
</dbReference>
<gene>
    <name evidence="11" type="ORF">FNH04_28120</name>
</gene>
<feature type="compositionally biased region" description="Low complexity" evidence="8">
    <location>
        <begin position="366"/>
        <end position="404"/>
    </location>
</feature>
<dbReference type="GO" id="GO:0004674">
    <property type="term" value="F:protein serine/threonine kinase activity"/>
    <property type="evidence" value="ECO:0007669"/>
    <property type="project" value="UniProtKB-KW"/>
</dbReference>
<feature type="compositionally biased region" description="Gly residues" evidence="8">
    <location>
        <begin position="461"/>
        <end position="476"/>
    </location>
</feature>
<keyword evidence="6 7" id="KW-0067">ATP-binding</keyword>
<keyword evidence="4 7" id="KW-0547">Nucleotide-binding</keyword>
<evidence type="ECO:0000256" key="4">
    <source>
        <dbReference type="ARBA" id="ARBA00022741"/>
    </source>
</evidence>
<organism evidence="11 12">
    <name type="scientific">Streptomyces phyllanthi</name>
    <dbReference type="NCBI Taxonomy" id="1803180"/>
    <lineage>
        <taxon>Bacteria</taxon>
        <taxon>Bacillati</taxon>
        <taxon>Actinomycetota</taxon>
        <taxon>Actinomycetes</taxon>
        <taxon>Kitasatosporales</taxon>
        <taxon>Streptomycetaceae</taxon>
        <taxon>Streptomyces</taxon>
    </lineage>
</organism>
<dbReference type="CDD" id="cd14014">
    <property type="entry name" value="STKc_PknB_like"/>
    <property type="match status" value="1"/>
</dbReference>
<dbReference type="PROSITE" id="PS00107">
    <property type="entry name" value="PROTEIN_KINASE_ATP"/>
    <property type="match status" value="1"/>
</dbReference>
<dbReference type="PROSITE" id="PS00108">
    <property type="entry name" value="PROTEIN_KINASE_ST"/>
    <property type="match status" value="1"/>
</dbReference>
<feature type="compositionally biased region" description="Gly residues" evidence="8">
    <location>
        <begin position="420"/>
        <end position="439"/>
    </location>
</feature>
<evidence type="ECO:0000313" key="12">
    <source>
        <dbReference type="Proteomes" id="UP000326979"/>
    </source>
</evidence>
<dbReference type="OrthoDB" id="4716121at2"/>
<keyword evidence="5 11" id="KW-0418">Kinase</keyword>
<feature type="region of interest" description="Disordered" evidence="8">
    <location>
        <begin position="580"/>
        <end position="601"/>
    </location>
</feature>
<dbReference type="Gene3D" id="1.10.510.10">
    <property type="entry name" value="Transferase(Phosphotransferase) domain 1"/>
    <property type="match status" value="1"/>
</dbReference>
<comment type="caution">
    <text evidence="11">The sequence shown here is derived from an EMBL/GenBank/DDBJ whole genome shotgun (WGS) entry which is preliminary data.</text>
</comment>
<feature type="transmembrane region" description="Helical" evidence="9">
    <location>
        <begin position="282"/>
        <end position="306"/>
    </location>
</feature>
<evidence type="ECO:0000256" key="7">
    <source>
        <dbReference type="PROSITE-ProRule" id="PRU10141"/>
    </source>
</evidence>
<feature type="transmembrane region" description="Helical" evidence="9">
    <location>
        <begin position="326"/>
        <end position="346"/>
    </location>
</feature>
<proteinExistence type="predicted"/>
<evidence type="ECO:0000256" key="5">
    <source>
        <dbReference type="ARBA" id="ARBA00022777"/>
    </source>
</evidence>
<dbReference type="EMBL" id="VJZE01000243">
    <property type="protein sequence ID" value="MPY43627.1"/>
    <property type="molecule type" value="Genomic_DNA"/>
</dbReference>
<dbReference type="InterPro" id="IPR000719">
    <property type="entry name" value="Prot_kinase_dom"/>
</dbReference>
<evidence type="ECO:0000259" key="10">
    <source>
        <dbReference type="PROSITE" id="PS50011"/>
    </source>
</evidence>
<protein>
    <recommendedName>
        <fullName evidence="1">non-specific serine/threonine protein kinase</fullName>
        <ecNumber evidence="1">2.7.11.1</ecNumber>
    </recommendedName>
</protein>
<evidence type="ECO:0000256" key="9">
    <source>
        <dbReference type="SAM" id="Phobius"/>
    </source>
</evidence>
<dbReference type="Proteomes" id="UP000326979">
    <property type="component" value="Unassembled WGS sequence"/>
</dbReference>
<evidence type="ECO:0000256" key="8">
    <source>
        <dbReference type="SAM" id="MobiDB-lite"/>
    </source>
</evidence>
<evidence type="ECO:0000256" key="6">
    <source>
        <dbReference type="ARBA" id="ARBA00022840"/>
    </source>
</evidence>
<evidence type="ECO:0000256" key="3">
    <source>
        <dbReference type="ARBA" id="ARBA00022679"/>
    </source>
</evidence>
<dbReference type="RefSeq" id="WP_152788589.1">
    <property type="nucleotide sequence ID" value="NZ_JBHUMN010000002.1"/>
</dbReference>
<sequence length="601" mass="59853">MGDSTHNGDRWAVPGYTQDKELGSGASGRVVLATHDTTGTRVAIKYLAEQLRDDPAFREVFRAEARLLGELRSPHVVELYEYVESPRGAAIVMELVDGVPLRKLLLEHGATTPEAALVVLKGSLLGLAAAHAVGVVHRDYKPDNVLVAADGSSKLVDFGIAVPNGVAAGASGTPLYMAPEQWTGSEARPATDVYAATATFFECLTGMKPYPGRTLAELAVQHIEAPIPDELAPEPVRPLIRRGLAKTPEERPESAAAFVEELEAVASAAYGEEWEERGRRELAALAALFFLLFPLANGTASGTTALATTTLGPGARLLRARSGKMLAGLTAGALLVIGGVAVTAVATGSGGGDHRTNGAGSGPGSDGSAAGTGPSGSADSPDGTPSAPDVSSSPSGTESASAPGSEDDGASSDGDETSGGSDGAGSAGSGSPGSGGTTDGGTSTTGGSTSGGGTSTTSGGSSSGGGTTTTGGGSTSGGDTDAPAQPTLDVASVRINSVGPTAAACTIVASVTVTTDGAADGTLYLSWYVSDSPRVVGTIVATDPVALPEGQTQVAGRYTHSFAIPTRSDYVGVRVTTDPAADSGNGSFQAVSAPVDCDPPR</sequence>
<feature type="binding site" evidence="7">
    <location>
        <position position="45"/>
    </location>
    <ligand>
        <name>ATP</name>
        <dbReference type="ChEBI" id="CHEBI:30616"/>
    </ligand>
</feature>
<dbReference type="GO" id="GO:0005524">
    <property type="term" value="F:ATP binding"/>
    <property type="evidence" value="ECO:0007669"/>
    <property type="project" value="UniProtKB-UniRule"/>
</dbReference>
<reference evidence="11 12" key="1">
    <citation type="submission" date="2019-07" db="EMBL/GenBank/DDBJ databases">
        <title>New species of Amycolatopsis and Streptomyces.</title>
        <authorList>
            <person name="Duangmal K."/>
            <person name="Teo W.F.A."/>
            <person name="Lipun K."/>
        </authorList>
    </citation>
    <scope>NUCLEOTIDE SEQUENCE [LARGE SCALE GENOMIC DNA]</scope>
    <source>
        <strain evidence="11 12">TISTR 2346</strain>
    </source>
</reference>
<keyword evidence="12" id="KW-1185">Reference proteome</keyword>
<dbReference type="InterPro" id="IPR011009">
    <property type="entry name" value="Kinase-like_dom_sf"/>
</dbReference>
<dbReference type="InterPro" id="IPR017441">
    <property type="entry name" value="Protein_kinase_ATP_BS"/>
</dbReference>
<dbReference type="PANTHER" id="PTHR43289:SF6">
    <property type="entry name" value="SERINE_THREONINE-PROTEIN KINASE NEKL-3"/>
    <property type="match status" value="1"/>
</dbReference>